<reference evidence="1" key="1">
    <citation type="submission" date="2023-04" db="EMBL/GenBank/DDBJ databases">
        <title>Genome dynamics across the evolutionary transition to endosymbiosis.</title>
        <authorList>
            <person name="Siozios S."/>
            <person name="Nadal-Jimenez P."/>
            <person name="Azagi T."/>
            <person name="Sprong H."/>
            <person name="Frost C.L."/>
            <person name="Parratt S.R."/>
            <person name="Taylor G."/>
            <person name="Brettell L."/>
            <person name="Lew K.C."/>
            <person name="Croft L."/>
            <person name="King K.C."/>
            <person name="Brockhurst M.A."/>
            <person name="Hypsa V."/>
            <person name="Novakova E."/>
            <person name="Darby A.C."/>
            <person name="Hurst G.D.D."/>
        </authorList>
    </citation>
    <scope>NUCLEOTIDE SEQUENCE</scope>
    <source>
        <strain evidence="1">APv</strain>
    </source>
</reference>
<dbReference type="EMBL" id="CP123504">
    <property type="protein sequence ID" value="WGM00174.1"/>
    <property type="molecule type" value="Genomic_DNA"/>
</dbReference>
<dbReference type="SUPFAM" id="SSF143968">
    <property type="entry name" value="UbiD C-terminal domain-like"/>
    <property type="match status" value="1"/>
</dbReference>
<dbReference type="Gene3D" id="3.40.1670.10">
    <property type="entry name" value="UbiD C-terminal domain-like"/>
    <property type="match status" value="1"/>
</dbReference>
<protein>
    <submittedName>
        <fullName evidence="1">Uncharacterized protein</fullName>
    </submittedName>
</protein>
<organism evidence="1 2">
    <name type="scientific">Arsenophonus nasoniae</name>
    <name type="common">son-killer infecting Nasonia vitripennis</name>
    <dbReference type="NCBI Taxonomy" id="638"/>
    <lineage>
        <taxon>Bacteria</taxon>
        <taxon>Pseudomonadati</taxon>
        <taxon>Pseudomonadota</taxon>
        <taxon>Gammaproteobacteria</taxon>
        <taxon>Enterobacterales</taxon>
        <taxon>Morganellaceae</taxon>
        <taxon>Arsenophonus</taxon>
    </lineage>
</organism>
<accession>A0AA95KCE3</accession>
<evidence type="ECO:0000313" key="2">
    <source>
        <dbReference type="Proteomes" id="UP001177595"/>
    </source>
</evidence>
<proteinExistence type="predicted"/>
<gene>
    <name evidence="1" type="ORF">QE210_09725</name>
</gene>
<dbReference type="RefSeq" id="WP_280623777.1">
    <property type="nucleotide sequence ID" value="NZ_CP123504.1"/>
</dbReference>
<dbReference type="Proteomes" id="UP001177595">
    <property type="component" value="Chromosome"/>
</dbReference>
<sequence>MKQQHVGHVIAIDTAKLAAMKTHASDFAAQVAQVVFSSHAGHLITKLILVSNYIDISDIN</sequence>
<dbReference type="AlphaFoldDB" id="A0AA95KCE3"/>
<evidence type="ECO:0000313" key="1">
    <source>
        <dbReference type="EMBL" id="WGM00174.1"/>
    </source>
</evidence>
<name>A0AA95KCE3_9GAMM</name>